<name>A0AAD4QVL6_9BILA</name>
<evidence type="ECO:0000313" key="2">
    <source>
        <dbReference type="Proteomes" id="UP001201812"/>
    </source>
</evidence>
<accession>A0AAD4QVL6</accession>
<protein>
    <submittedName>
        <fullName evidence="1">Uncharacterized protein</fullName>
    </submittedName>
</protein>
<evidence type="ECO:0000313" key="1">
    <source>
        <dbReference type="EMBL" id="KAI1692225.1"/>
    </source>
</evidence>
<dbReference type="Proteomes" id="UP001201812">
    <property type="component" value="Unassembled WGS sequence"/>
</dbReference>
<gene>
    <name evidence="1" type="ORF">DdX_21375</name>
</gene>
<reference evidence="1" key="1">
    <citation type="submission" date="2022-01" db="EMBL/GenBank/DDBJ databases">
        <title>Genome Sequence Resource for Two Populations of Ditylenchus destructor, the Migratory Endoparasitic Phytonematode.</title>
        <authorList>
            <person name="Zhang H."/>
            <person name="Lin R."/>
            <person name="Xie B."/>
        </authorList>
    </citation>
    <scope>NUCLEOTIDE SEQUENCE</scope>
    <source>
        <strain evidence="1">BazhouSP</strain>
    </source>
</reference>
<dbReference type="AlphaFoldDB" id="A0AAD4QVL6"/>
<proteinExistence type="predicted"/>
<sequence length="280" mass="32276">MDNGTMVESFKFLNYYELATSSLVSKRYGNLIRTHRHKLALLDVCSIGVNSYIANQDPSVIRMFDKELSSEEYNEMIVRNGYSKQVPLEGRIAEKESSENDSDIYKLYANVYQDPNNRLGVATTVFFADVELKDENWPKLVVWTKDHVRCDEFQIYISSDLNYDEVLLDLFLTGALCTSAIHVSYYDLSKVIVDLVQKFTGLKNFDEYQMVEIIRSNLKDRGVLEALKRNFAEFIAEEQFEEDLSTRHVIGFINNDIQKKLTLDIGNDSYGPFSIKITNT</sequence>
<keyword evidence="2" id="KW-1185">Reference proteome</keyword>
<comment type="caution">
    <text evidence="1">The sequence shown here is derived from an EMBL/GenBank/DDBJ whole genome shotgun (WGS) entry which is preliminary data.</text>
</comment>
<dbReference type="EMBL" id="JAKKPZ010000804">
    <property type="protein sequence ID" value="KAI1692225.1"/>
    <property type="molecule type" value="Genomic_DNA"/>
</dbReference>
<organism evidence="1 2">
    <name type="scientific">Ditylenchus destructor</name>
    <dbReference type="NCBI Taxonomy" id="166010"/>
    <lineage>
        <taxon>Eukaryota</taxon>
        <taxon>Metazoa</taxon>
        <taxon>Ecdysozoa</taxon>
        <taxon>Nematoda</taxon>
        <taxon>Chromadorea</taxon>
        <taxon>Rhabditida</taxon>
        <taxon>Tylenchina</taxon>
        <taxon>Tylenchomorpha</taxon>
        <taxon>Sphaerularioidea</taxon>
        <taxon>Anguinidae</taxon>
        <taxon>Anguininae</taxon>
        <taxon>Ditylenchus</taxon>
    </lineage>
</organism>